<dbReference type="GeneID" id="102810219"/>
<keyword evidence="10" id="KW-1185">Reference proteome</keyword>
<keyword evidence="7" id="KW-0472">Membrane</keyword>
<comment type="similarity">
    <text evidence="2 9">Belongs to the sulfotransferase 2 family.</text>
</comment>
<keyword evidence="4" id="KW-0812">Transmembrane</keyword>
<evidence type="ECO:0000313" key="11">
    <source>
        <dbReference type="RefSeq" id="XP_006820968.1"/>
    </source>
</evidence>
<sequence>MVVHSKKFSQIIHQKTQLVSEHYKYMHSPTKLESYDVIKTQKARQQILDFTCDDNKWNSSNHYEQYRNIFVDDQYKFMYCAVRKVSSITWSSIVRQLHNNKSGQRFFKRLLSTYKPLEIKHRLSSYVKFMFVREPMERIFSAWYDKFVNGFQKDEYEHLLGPRIVGKIRPCPHHRNCAKEILSSRHPNMNITFTEFSRYLLEIVTDIEKEDMHWNPYYYHCDPCFIKYDFIGHYETIKPDADEILRKLRIDHLVKFPEGNSSSVPLMRQHYAELGPDVTETLAHLYSLDYQMFGYSINQTLQLLGMSKP</sequence>
<protein>
    <recommendedName>
        <fullName evidence="9">Carbohydrate sulfotransferase</fullName>
        <ecNumber evidence="9">2.8.2.-</ecNumber>
    </recommendedName>
</protein>
<keyword evidence="5" id="KW-1133">Transmembrane helix</keyword>
<evidence type="ECO:0000256" key="1">
    <source>
        <dbReference type="ARBA" id="ARBA00004323"/>
    </source>
</evidence>
<dbReference type="Proteomes" id="UP000694865">
    <property type="component" value="Unplaced"/>
</dbReference>
<evidence type="ECO:0000256" key="7">
    <source>
        <dbReference type="ARBA" id="ARBA00023136"/>
    </source>
</evidence>
<evidence type="ECO:0000256" key="6">
    <source>
        <dbReference type="ARBA" id="ARBA00023034"/>
    </source>
</evidence>
<proteinExistence type="inferred from homology"/>
<accession>A0ABM0MLS7</accession>
<dbReference type="Pfam" id="PF03567">
    <property type="entry name" value="Sulfotransfer_2"/>
    <property type="match status" value="1"/>
</dbReference>
<dbReference type="InterPro" id="IPR005331">
    <property type="entry name" value="Sulfotransferase"/>
</dbReference>
<dbReference type="EC" id="2.8.2.-" evidence="9"/>
<keyword evidence="6 9" id="KW-0333">Golgi apparatus</keyword>
<dbReference type="PANTHER" id="PTHR12137:SF54">
    <property type="entry name" value="CARBOHYDRATE SULFOTRANSFERASE"/>
    <property type="match status" value="1"/>
</dbReference>
<comment type="subcellular location">
    <subcellularLocation>
        <location evidence="1 9">Golgi apparatus membrane</location>
        <topology evidence="1 9">Single-pass type II membrane protein</topology>
    </subcellularLocation>
</comment>
<gene>
    <name evidence="11" type="primary">LOC102810219</name>
</gene>
<evidence type="ECO:0000256" key="3">
    <source>
        <dbReference type="ARBA" id="ARBA00022679"/>
    </source>
</evidence>
<keyword evidence="8 9" id="KW-0325">Glycoprotein</keyword>
<dbReference type="PANTHER" id="PTHR12137">
    <property type="entry name" value="CARBOHYDRATE SULFOTRANSFERASE"/>
    <property type="match status" value="1"/>
</dbReference>
<dbReference type="RefSeq" id="XP_006820968.1">
    <property type="nucleotide sequence ID" value="XM_006820905.1"/>
</dbReference>
<keyword evidence="9" id="KW-0119">Carbohydrate metabolism</keyword>
<evidence type="ECO:0000256" key="9">
    <source>
        <dbReference type="RuleBase" id="RU364020"/>
    </source>
</evidence>
<keyword evidence="3 9" id="KW-0808">Transferase</keyword>
<evidence type="ECO:0000256" key="5">
    <source>
        <dbReference type="ARBA" id="ARBA00022989"/>
    </source>
</evidence>
<reference evidence="11" key="1">
    <citation type="submission" date="2025-08" db="UniProtKB">
        <authorList>
            <consortium name="RefSeq"/>
        </authorList>
    </citation>
    <scope>IDENTIFICATION</scope>
    <source>
        <tissue evidence="11">Testes</tissue>
    </source>
</reference>
<dbReference type="InterPro" id="IPR018011">
    <property type="entry name" value="Carb_sulfotrans_8-10"/>
</dbReference>
<evidence type="ECO:0000256" key="8">
    <source>
        <dbReference type="ARBA" id="ARBA00023180"/>
    </source>
</evidence>
<evidence type="ECO:0000256" key="4">
    <source>
        <dbReference type="ARBA" id="ARBA00022692"/>
    </source>
</evidence>
<evidence type="ECO:0000313" key="10">
    <source>
        <dbReference type="Proteomes" id="UP000694865"/>
    </source>
</evidence>
<keyword evidence="9" id="KW-0735">Signal-anchor</keyword>
<name>A0ABM0MLS7_SACKO</name>
<organism evidence="10 11">
    <name type="scientific">Saccoglossus kowalevskii</name>
    <name type="common">Acorn worm</name>
    <dbReference type="NCBI Taxonomy" id="10224"/>
    <lineage>
        <taxon>Eukaryota</taxon>
        <taxon>Metazoa</taxon>
        <taxon>Hemichordata</taxon>
        <taxon>Enteropneusta</taxon>
        <taxon>Harrimaniidae</taxon>
        <taxon>Saccoglossus</taxon>
    </lineage>
</organism>
<evidence type="ECO:0000256" key="2">
    <source>
        <dbReference type="ARBA" id="ARBA00006339"/>
    </source>
</evidence>